<protein>
    <submittedName>
        <fullName evidence="6">FAD-dependent oxidoreductase</fullName>
    </submittedName>
</protein>
<feature type="modified residue" description="4-aspartylphosphate" evidence="4">
    <location>
        <position position="68"/>
    </location>
</feature>
<evidence type="ECO:0000256" key="2">
    <source>
        <dbReference type="ARBA" id="ARBA00023002"/>
    </source>
</evidence>
<dbReference type="EMBL" id="JBEYXT010000203">
    <property type="protein sequence ID" value="MEU6805408.1"/>
    <property type="molecule type" value="Genomic_DNA"/>
</dbReference>
<dbReference type="Pfam" id="PF07992">
    <property type="entry name" value="Pyr_redox_2"/>
    <property type="match status" value="1"/>
</dbReference>
<evidence type="ECO:0000256" key="3">
    <source>
        <dbReference type="ARBA" id="ARBA00048132"/>
    </source>
</evidence>
<dbReference type="Gene3D" id="3.40.50.2300">
    <property type="match status" value="1"/>
</dbReference>
<dbReference type="Pfam" id="PF00072">
    <property type="entry name" value="Response_reg"/>
    <property type="match status" value="1"/>
</dbReference>
<dbReference type="PANTHER" id="PTHR48105">
    <property type="entry name" value="THIOREDOXIN REDUCTASE 1-RELATED-RELATED"/>
    <property type="match status" value="1"/>
</dbReference>
<evidence type="ECO:0000313" key="7">
    <source>
        <dbReference type="Proteomes" id="UP001551189"/>
    </source>
</evidence>
<proteinExistence type="predicted"/>
<name>A0ABV3B7H8_9ACTN</name>
<keyword evidence="1" id="KW-0285">Flavoprotein</keyword>
<accession>A0ABV3B7H8</accession>
<dbReference type="PRINTS" id="PR00368">
    <property type="entry name" value="FADPNR"/>
</dbReference>
<keyword evidence="4" id="KW-0597">Phosphoprotein</keyword>
<dbReference type="PRINTS" id="PR00469">
    <property type="entry name" value="PNDRDTASEII"/>
</dbReference>
<sequence>MTQAVGPARNVILTVDDDPGVSRAVARDLRRRYGESYRIVRAESGEAALEALRELKLRGDQVAVVLADYRMPQMNGIEFLEQALDVYPGARRVLLTAYADTNAAIDAINVIDLDHYLLKPWDPPEEKLYPVLDDLLQAWRAADRTCVGTTKVVGHRWSARSSGVREFLARNQVPYRWYSSDEPEGRRLLAAAGADGQRLPLVVTPDGTPLVAPEDPELAEKVGLATTPAEDFYDLVVIGGGPAGLGAAVYGASEGLRTLLVERSATGGQAGQSSRIENYLGFPDGVSGAQLTDRARRQATKFGAEILTAREVSGLEVNGAARTIRFSDGSAVAAHSVILATGVSYRQLAAPGCSDLNGCGVFYGSALTEAAACQGHDVYIVGGANSAGQAAMYLSRGAKSVTLLVRGESLAASMSHYLIQQLAETPNISVRTGTVVEAAHGTNQLERLTLKDVASGHEELVDAQWMFVFIGAEPLTDWLDGTVLRDERGFILAGPDMTVDGSPPPGWELDRPPYHLETNVPGVFVAGDARYESAKRVASAVGEGAMAVMLVHRYLEQS</sequence>
<dbReference type="InterPro" id="IPR001789">
    <property type="entry name" value="Sig_transdc_resp-reg_receiver"/>
</dbReference>
<dbReference type="Gene3D" id="3.50.50.60">
    <property type="entry name" value="FAD/NAD(P)-binding domain"/>
    <property type="match status" value="2"/>
</dbReference>
<organism evidence="6 7">
    <name type="scientific">Streptomyces neyagawaensis</name>
    <dbReference type="NCBI Taxonomy" id="42238"/>
    <lineage>
        <taxon>Bacteria</taxon>
        <taxon>Bacillati</taxon>
        <taxon>Actinomycetota</taxon>
        <taxon>Actinomycetes</taxon>
        <taxon>Kitasatosporales</taxon>
        <taxon>Streptomycetaceae</taxon>
        <taxon>Streptomyces</taxon>
    </lineage>
</organism>
<reference evidence="6 7" key="1">
    <citation type="submission" date="2024-06" db="EMBL/GenBank/DDBJ databases">
        <title>The Natural Products Discovery Center: Release of the First 8490 Sequenced Strains for Exploring Actinobacteria Biosynthetic Diversity.</title>
        <authorList>
            <person name="Kalkreuter E."/>
            <person name="Kautsar S.A."/>
            <person name="Yang D."/>
            <person name="Bader C.D."/>
            <person name="Teijaro C.N."/>
            <person name="Fluegel L."/>
            <person name="Davis C.M."/>
            <person name="Simpson J.R."/>
            <person name="Lauterbach L."/>
            <person name="Steele A.D."/>
            <person name="Gui C."/>
            <person name="Meng S."/>
            <person name="Li G."/>
            <person name="Viehrig K."/>
            <person name="Ye F."/>
            <person name="Su P."/>
            <person name="Kiefer A.F."/>
            <person name="Nichols A."/>
            <person name="Cepeda A.J."/>
            <person name="Yan W."/>
            <person name="Fan B."/>
            <person name="Jiang Y."/>
            <person name="Adhikari A."/>
            <person name="Zheng C.-J."/>
            <person name="Schuster L."/>
            <person name="Cowan T.M."/>
            <person name="Smanski M.J."/>
            <person name="Chevrette M.G."/>
            <person name="De Carvalho L.P.S."/>
            <person name="Shen B."/>
        </authorList>
    </citation>
    <scope>NUCLEOTIDE SEQUENCE [LARGE SCALE GENOMIC DNA]</scope>
    <source>
        <strain evidence="6 7">NPDC046851</strain>
    </source>
</reference>
<evidence type="ECO:0000259" key="5">
    <source>
        <dbReference type="PROSITE" id="PS50110"/>
    </source>
</evidence>
<comment type="caution">
    <text evidence="6">The sequence shown here is derived from an EMBL/GenBank/DDBJ whole genome shotgun (WGS) entry which is preliminary data.</text>
</comment>
<dbReference type="RefSeq" id="WP_359700014.1">
    <property type="nucleotide sequence ID" value="NZ_JBEYXT010000203.1"/>
</dbReference>
<dbReference type="SUPFAM" id="SSF52172">
    <property type="entry name" value="CheY-like"/>
    <property type="match status" value="1"/>
</dbReference>
<dbReference type="InterPro" id="IPR011006">
    <property type="entry name" value="CheY-like_superfamily"/>
</dbReference>
<comment type="catalytic activity">
    <reaction evidence="3">
        <text>[thioredoxin]-dithiol + NADP(+) = [thioredoxin]-disulfide + NADPH + H(+)</text>
        <dbReference type="Rhea" id="RHEA:20345"/>
        <dbReference type="Rhea" id="RHEA-COMP:10698"/>
        <dbReference type="Rhea" id="RHEA-COMP:10700"/>
        <dbReference type="ChEBI" id="CHEBI:15378"/>
        <dbReference type="ChEBI" id="CHEBI:29950"/>
        <dbReference type="ChEBI" id="CHEBI:50058"/>
        <dbReference type="ChEBI" id="CHEBI:57783"/>
        <dbReference type="ChEBI" id="CHEBI:58349"/>
        <dbReference type="EC" id="1.8.1.9"/>
    </reaction>
</comment>
<dbReference type="InterPro" id="IPR023753">
    <property type="entry name" value="FAD/NAD-binding_dom"/>
</dbReference>
<evidence type="ECO:0000313" key="6">
    <source>
        <dbReference type="EMBL" id="MEU6805408.1"/>
    </source>
</evidence>
<gene>
    <name evidence="6" type="ORF">ABZ931_31065</name>
</gene>
<keyword evidence="2" id="KW-0560">Oxidoreductase</keyword>
<dbReference type="InterPro" id="IPR050097">
    <property type="entry name" value="Ferredoxin-NADP_redctase_2"/>
</dbReference>
<dbReference type="SMART" id="SM00448">
    <property type="entry name" value="REC"/>
    <property type="match status" value="1"/>
</dbReference>
<evidence type="ECO:0000256" key="1">
    <source>
        <dbReference type="ARBA" id="ARBA00022630"/>
    </source>
</evidence>
<keyword evidence="7" id="KW-1185">Reference proteome</keyword>
<dbReference type="Proteomes" id="UP001551189">
    <property type="component" value="Unassembled WGS sequence"/>
</dbReference>
<evidence type="ECO:0000256" key="4">
    <source>
        <dbReference type="PROSITE-ProRule" id="PRU00169"/>
    </source>
</evidence>
<dbReference type="SUPFAM" id="SSF51905">
    <property type="entry name" value="FAD/NAD(P)-binding domain"/>
    <property type="match status" value="1"/>
</dbReference>
<dbReference type="PROSITE" id="PS50110">
    <property type="entry name" value="RESPONSE_REGULATORY"/>
    <property type="match status" value="1"/>
</dbReference>
<feature type="domain" description="Response regulatory" evidence="5">
    <location>
        <begin position="11"/>
        <end position="134"/>
    </location>
</feature>
<dbReference type="InterPro" id="IPR036188">
    <property type="entry name" value="FAD/NAD-bd_sf"/>
</dbReference>